<gene>
    <name evidence="5" type="primary">yjjJ</name>
    <name evidence="5" type="ORF">FL622_16800</name>
</gene>
<evidence type="ECO:0000313" key="6">
    <source>
        <dbReference type="Proteomes" id="UP000317155"/>
    </source>
</evidence>
<comment type="caution">
    <text evidence="5">The sequence shown here is derived from an EMBL/GenBank/DDBJ whole genome shotgun (WGS) entry which is preliminary data.</text>
</comment>
<keyword evidence="3" id="KW-0418">Kinase</keyword>
<dbReference type="GO" id="GO:0005829">
    <property type="term" value="C:cytosol"/>
    <property type="evidence" value="ECO:0007669"/>
    <property type="project" value="TreeGrafter"/>
</dbReference>
<dbReference type="NCBIfam" id="NF007297">
    <property type="entry name" value="PRK09775.1"/>
    <property type="match status" value="1"/>
</dbReference>
<feature type="domain" description="HipA-like C-terminal" evidence="4">
    <location>
        <begin position="231"/>
        <end position="425"/>
    </location>
</feature>
<name>A0A550J3Z1_9BACT</name>
<dbReference type="Proteomes" id="UP000317155">
    <property type="component" value="Unassembled WGS sequence"/>
</dbReference>
<evidence type="ECO:0000256" key="1">
    <source>
        <dbReference type="ARBA" id="ARBA00010164"/>
    </source>
</evidence>
<dbReference type="InterPro" id="IPR052028">
    <property type="entry name" value="HipA_Ser/Thr_kinase"/>
</dbReference>
<dbReference type="Gene3D" id="1.10.1070.20">
    <property type="match status" value="1"/>
</dbReference>
<dbReference type="PANTHER" id="PTHR37419">
    <property type="entry name" value="SERINE/THREONINE-PROTEIN KINASE TOXIN HIPA"/>
    <property type="match status" value="1"/>
</dbReference>
<sequence>MDRESPVILLGRPLNPFRYLFRNVMPRPVEQLLALLRTGVKTAKELQQALGVSQPTLSRLLAGMGGQVVALGRARQTRYGLPRDVRGAGGEFPVYRISPTGDAEPAGTLLALQRGEYWWQPAAGSGELLRHLPWFIQDLRPDGFMGRAFAHLQSRELNLPARLSDWNEEHVLMALSRKGEDGMGNLILGELSLQRYFQSAREQPAPVLPPELPARYEAFARAALAGDPPGSSAGGEQPKFAALLAEGEEFRHVLVKFSPTTDTPSGRRWADLLICEQLALEELRSQGLRAASTRIHVTETRTFLEVTRFDRQGRFGRLPLVSLAAVDNEFFGHLDNWPAAAGRLEKSGMLSAEDADALRLFSAFSTLIANTDQHFGNISLVETDSKPRFSLAPAYDVLPMLYRPHQGEVPARAFAPGLPDAAVAGQWESARQAALRFWATAAADARISPDFREICSCNQGMIQELGNGPRLLGG</sequence>
<dbReference type="InterPro" id="IPR012893">
    <property type="entry name" value="HipA-like_C"/>
</dbReference>
<keyword evidence="6" id="KW-1185">Reference proteome</keyword>
<evidence type="ECO:0000313" key="5">
    <source>
        <dbReference type="EMBL" id="TRO77843.1"/>
    </source>
</evidence>
<dbReference type="AlphaFoldDB" id="A0A550J3Z1"/>
<comment type="similarity">
    <text evidence="1">Belongs to the HipA Ser/Thr kinase family.</text>
</comment>
<evidence type="ECO:0000256" key="3">
    <source>
        <dbReference type="ARBA" id="ARBA00022777"/>
    </source>
</evidence>
<dbReference type="EMBL" id="VJVV01000021">
    <property type="protein sequence ID" value="TRO77843.1"/>
    <property type="molecule type" value="Genomic_DNA"/>
</dbReference>
<reference evidence="5 6" key="1">
    <citation type="submission" date="2019-07" db="EMBL/GenBank/DDBJ databases">
        <title>Insights of Desulfuromonas acetexigens electromicrobiology.</title>
        <authorList>
            <person name="Katuri K."/>
            <person name="Sapireddy V."/>
            <person name="Shaw D.R."/>
            <person name="Saikaly P."/>
        </authorList>
    </citation>
    <scope>NUCLEOTIDE SEQUENCE [LARGE SCALE GENOMIC DNA]</scope>
    <source>
        <strain evidence="5 6">2873</strain>
    </source>
</reference>
<dbReference type="GO" id="GO:0004674">
    <property type="term" value="F:protein serine/threonine kinase activity"/>
    <property type="evidence" value="ECO:0007669"/>
    <property type="project" value="TreeGrafter"/>
</dbReference>
<organism evidence="5 6">
    <name type="scientific">Trichloromonas acetexigens</name>
    <dbReference type="NCBI Taxonomy" id="38815"/>
    <lineage>
        <taxon>Bacteria</taxon>
        <taxon>Pseudomonadati</taxon>
        <taxon>Thermodesulfobacteriota</taxon>
        <taxon>Desulfuromonadia</taxon>
        <taxon>Desulfuromonadales</taxon>
        <taxon>Trichloromonadaceae</taxon>
        <taxon>Trichloromonas</taxon>
    </lineage>
</organism>
<proteinExistence type="inferred from homology"/>
<evidence type="ECO:0000256" key="2">
    <source>
        <dbReference type="ARBA" id="ARBA00022679"/>
    </source>
</evidence>
<dbReference type="OrthoDB" id="8555656at2"/>
<accession>A0A550J3Z1</accession>
<protein>
    <submittedName>
        <fullName evidence="5">Type II toxin-antitoxin system HipA family toxin YjjJ</fullName>
    </submittedName>
</protein>
<keyword evidence="2" id="KW-0808">Transferase</keyword>
<evidence type="ECO:0000259" key="4">
    <source>
        <dbReference type="Pfam" id="PF07804"/>
    </source>
</evidence>
<dbReference type="PANTHER" id="PTHR37419:SF8">
    <property type="entry name" value="TOXIN YJJJ"/>
    <property type="match status" value="1"/>
</dbReference>
<dbReference type="Pfam" id="PF07804">
    <property type="entry name" value="HipA_C"/>
    <property type="match status" value="1"/>
</dbReference>